<evidence type="ECO:0000256" key="5">
    <source>
        <dbReference type="ARBA" id="ARBA00023163"/>
    </source>
</evidence>
<proteinExistence type="inferred from homology"/>
<dbReference type="Pfam" id="PF04542">
    <property type="entry name" value="Sigma70_r2"/>
    <property type="match status" value="1"/>
</dbReference>
<evidence type="ECO:0000256" key="2">
    <source>
        <dbReference type="ARBA" id="ARBA00023015"/>
    </source>
</evidence>
<keyword evidence="3" id="KW-0731">Sigma factor</keyword>
<dbReference type="Gene3D" id="1.10.1740.10">
    <property type="match status" value="1"/>
</dbReference>
<evidence type="ECO:0000259" key="6">
    <source>
        <dbReference type="Pfam" id="PF04542"/>
    </source>
</evidence>
<dbReference type="CDD" id="cd06171">
    <property type="entry name" value="Sigma70_r4"/>
    <property type="match status" value="1"/>
</dbReference>
<dbReference type="InterPro" id="IPR013325">
    <property type="entry name" value="RNA_pol_sigma_r2"/>
</dbReference>
<gene>
    <name evidence="8" type="primary">rpoE_25</name>
    <name evidence="8" type="ORF">Pen02_78590</name>
</gene>
<keyword evidence="9" id="KW-1185">Reference proteome</keyword>
<evidence type="ECO:0000256" key="3">
    <source>
        <dbReference type="ARBA" id="ARBA00023082"/>
    </source>
</evidence>
<keyword evidence="2" id="KW-0805">Transcription regulation</keyword>
<feature type="domain" description="RNA polymerase sigma factor 70 region 4 type 2" evidence="7">
    <location>
        <begin position="103"/>
        <end position="153"/>
    </location>
</feature>
<dbReference type="SUPFAM" id="SSF88946">
    <property type="entry name" value="Sigma2 domain of RNA polymerase sigma factors"/>
    <property type="match status" value="1"/>
</dbReference>
<comment type="caution">
    <text evidence="8">The sequence shown here is derived from an EMBL/GenBank/DDBJ whole genome shotgun (WGS) entry which is preliminary data.</text>
</comment>
<evidence type="ECO:0000259" key="7">
    <source>
        <dbReference type="Pfam" id="PF08281"/>
    </source>
</evidence>
<dbReference type="PANTHER" id="PTHR43133">
    <property type="entry name" value="RNA POLYMERASE ECF-TYPE SIGMA FACTO"/>
    <property type="match status" value="1"/>
</dbReference>
<dbReference type="InterPro" id="IPR007627">
    <property type="entry name" value="RNA_pol_sigma70_r2"/>
</dbReference>
<dbReference type="Gene3D" id="1.10.10.10">
    <property type="entry name" value="Winged helix-like DNA-binding domain superfamily/Winged helix DNA-binding domain"/>
    <property type="match status" value="1"/>
</dbReference>
<reference evidence="8 9" key="1">
    <citation type="submission" date="2021-01" db="EMBL/GenBank/DDBJ databases">
        <title>Whole genome shotgun sequence of Plantactinospora endophytica NBRC 110450.</title>
        <authorList>
            <person name="Komaki H."/>
            <person name="Tamura T."/>
        </authorList>
    </citation>
    <scope>NUCLEOTIDE SEQUENCE [LARGE SCALE GENOMIC DNA]</scope>
    <source>
        <strain evidence="8 9">NBRC 110450</strain>
    </source>
</reference>
<dbReference type="InterPro" id="IPR013249">
    <property type="entry name" value="RNA_pol_sigma70_r4_t2"/>
</dbReference>
<dbReference type="InterPro" id="IPR036388">
    <property type="entry name" value="WH-like_DNA-bd_sf"/>
</dbReference>
<dbReference type="InterPro" id="IPR014284">
    <property type="entry name" value="RNA_pol_sigma-70_dom"/>
</dbReference>
<dbReference type="SUPFAM" id="SSF88659">
    <property type="entry name" value="Sigma3 and sigma4 domains of RNA polymerase sigma factors"/>
    <property type="match status" value="1"/>
</dbReference>
<keyword evidence="4" id="KW-0238">DNA-binding</keyword>
<dbReference type="EMBL" id="BONW01000049">
    <property type="protein sequence ID" value="GIG92923.1"/>
    <property type="molecule type" value="Genomic_DNA"/>
</dbReference>
<dbReference type="InterPro" id="IPR013324">
    <property type="entry name" value="RNA_pol_sigma_r3/r4-like"/>
</dbReference>
<dbReference type="PANTHER" id="PTHR43133:SF50">
    <property type="entry name" value="ECF RNA POLYMERASE SIGMA FACTOR SIGM"/>
    <property type="match status" value="1"/>
</dbReference>
<evidence type="ECO:0000313" key="9">
    <source>
        <dbReference type="Proteomes" id="UP000646749"/>
    </source>
</evidence>
<dbReference type="RefSeq" id="WP_203871242.1">
    <property type="nucleotide sequence ID" value="NZ_BONW01000049.1"/>
</dbReference>
<keyword evidence="5" id="KW-0804">Transcription</keyword>
<accession>A0ABQ4EDW1</accession>
<evidence type="ECO:0000256" key="4">
    <source>
        <dbReference type="ARBA" id="ARBA00023125"/>
    </source>
</evidence>
<dbReference type="Pfam" id="PF08281">
    <property type="entry name" value="Sigma70_r4_2"/>
    <property type="match status" value="1"/>
</dbReference>
<dbReference type="InterPro" id="IPR039425">
    <property type="entry name" value="RNA_pol_sigma-70-like"/>
</dbReference>
<comment type="similarity">
    <text evidence="1">Belongs to the sigma-70 factor family. ECF subfamily.</text>
</comment>
<evidence type="ECO:0000256" key="1">
    <source>
        <dbReference type="ARBA" id="ARBA00010641"/>
    </source>
</evidence>
<protein>
    <submittedName>
        <fullName evidence="8">RNA polymerase sigma24 factor</fullName>
    </submittedName>
</protein>
<dbReference type="Proteomes" id="UP000646749">
    <property type="component" value="Unassembled WGS sequence"/>
</dbReference>
<feature type="domain" description="RNA polymerase sigma-70 region 2" evidence="6">
    <location>
        <begin position="13"/>
        <end position="76"/>
    </location>
</feature>
<name>A0ABQ4EDW1_9ACTN</name>
<evidence type="ECO:0000313" key="8">
    <source>
        <dbReference type="EMBL" id="GIG92923.1"/>
    </source>
</evidence>
<organism evidence="8 9">
    <name type="scientific">Plantactinospora endophytica</name>
    <dbReference type="NCBI Taxonomy" id="673535"/>
    <lineage>
        <taxon>Bacteria</taxon>
        <taxon>Bacillati</taxon>
        <taxon>Actinomycetota</taxon>
        <taxon>Actinomycetes</taxon>
        <taxon>Micromonosporales</taxon>
        <taxon>Micromonosporaceae</taxon>
        <taxon>Plantactinospora</taxon>
    </lineage>
</organism>
<dbReference type="NCBIfam" id="TIGR02937">
    <property type="entry name" value="sigma70-ECF"/>
    <property type="match status" value="1"/>
</dbReference>
<sequence>MRADGETEYVEYVTARLPALHRTAYLLCGDAHRADDIVQATITALYRHWRRARSVENLDGYVHRILVRKHLDEVRGPWARVRLMFETPDRPASPEASVEDRDTVHRLLGGLTGAQRAVLVLRFACDLSVQEVAAVLNTSTGNVKSHTARGLAAVRRHLDVQQSGIGPAQSGIRSAER</sequence>